<proteinExistence type="inferred from homology"/>
<dbReference type="Gene3D" id="2.30.30.1040">
    <property type="match status" value="1"/>
</dbReference>
<evidence type="ECO:0000313" key="13">
    <source>
        <dbReference type="Proteomes" id="UP001605036"/>
    </source>
</evidence>
<keyword evidence="3 8" id="KW-0805">Transcription regulation</keyword>
<keyword evidence="7 8" id="KW-0927">Auxin signaling pathway</keyword>
<feature type="compositionally biased region" description="Low complexity" evidence="9">
    <location>
        <begin position="809"/>
        <end position="829"/>
    </location>
</feature>
<dbReference type="Pfam" id="PF06507">
    <property type="entry name" value="ARF_AD"/>
    <property type="match status" value="1"/>
</dbReference>
<evidence type="ECO:0000313" key="12">
    <source>
        <dbReference type="EMBL" id="KAL2653092.1"/>
    </source>
</evidence>
<comment type="function">
    <text evidence="8">Auxin response factors (ARFs) are transcriptional factors that bind specifically to the DNA sequence 5'-TGTCTC-3' found in the auxin-responsive promoter elements (AuxREs).</text>
</comment>
<dbReference type="Pfam" id="PF02362">
    <property type="entry name" value="B3"/>
    <property type="match status" value="1"/>
</dbReference>
<comment type="subunit">
    <text evidence="8">Homodimers and heterodimers.</text>
</comment>
<feature type="compositionally biased region" description="Low complexity" evidence="9">
    <location>
        <begin position="467"/>
        <end position="487"/>
    </location>
</feature>
<comment type="subcellular location">
    <subcellularLocation>
        <location evidence="1 8">Nucleus</location>
    </subcellularLocation>
</comment>
<accession>A0ABD1ZPW0</accession>
<feature type="region of interest" description="Disordered" evidence="9">
    <location>
        <begin position="809"/>
        <end position="871"/>
    </location>
</feature>
<evidence type="ECO:0000256" key="1">
    <source>
        <dbReference type="ARBA" id="ARBA00004123"/>
    </source>
</evidence>
<dbReference type="Gene3D" id="3.10.20.90">
    <property type="entry name" value="Phosphatidylinositol 3-kinase Catalytic Subunit, Chain A, domain 1"/>
    <property type="match status" value="1"/>
</dbReference>
<dbReference type="EMBL" id="JBHFFA010000001">
    <property type="protein sequence ID" value="KAL2653092.1"/>
    <property type="molecule type" value="Genomic_DNA"/>
</dbReference>
<evidence type="ECO:0000256" key="8">
    <source>
        <dbReference type="RuleBase" id="RU004561"/>
    </source>
</evidence>
<keyword evidence="13" id="KW-1185">Reference proteome</keyword>
<dbReference type="InterPro" id="IPR053793">
    <property type="entry name" value="PB1-like"/>
</dbReference>
<dbReference type="CDD" id="cd10017">
    <property type="entry name" value="B3_DNA"/>
    <property type="match status" value="1"/>
</dbReference>
<gene>
    <name evidence="12" type="ORF">R1flu_021220</name>
</gene>
<evidence type="ECO:0000256" key="7">
    <source>
        <dbReference type="ARBA" id="ARBA00023294"/>
    </source>
</evidence>
<keyword evidence="5 8" id="KW-0804">Transcription</keyword>
<dbReference type="Pfam" id="PF02309">
    <property type="entry name" value="AUX_IAA"/>
    <property type="match status" value="1"/>
</dbReference>
<evidence type="ECO:0000256" key="5">
    <source>
        <dbReference type="ARBA" id="ARBA00023163"/>
    </source>
</evidence>
<feature type="region of interest" description="Disordered" evidence="9">
    <location>
        <begin position="731"/>
        <end position="776"/>
    </location>
</feature>
<dbReference type="SUPFAM" id="SSF54277">
    <property type="entry name" value="CAD &amp; PB1 domains"/>
    <property type="match status" value="1"/>
</dbReference>
<dbReference type="PANTHER" id="PTHR31384:SF115">
    <property type="entry name" value="AUXIN RESPONSE FACTOR 6"/>
    <property type="match status" value="1"/>
</dbReference>
<dbReference type="FunFam" id="2.40.330.10:FF:000001">
    <property type="entry name" value="Auxin response factor"/>
    <property type="match status" value="1"/>
</dbReference>
<feature type="compositionally biased region" description="Polar residues" evidence="9">
    <location>
        <begin position="830"/>
        <end position="855"/>
    </location>
</feature>
<feature type="compositionally biased region" description="Polar residues" evidence="9">
    <location>
        <begin position="740"/>
        <end position="750"/>
    </location>
</feature>
<protein>
    <recommendedName>
        <fullName evidence="8">Auxin response factor</fullName>
    </recommendedName>
</protein>
<dbReference type="AlphaFoldDB" id="A0ABD1ZPW0"/>
<dbReference type="PROSITE" id="PS50863">
    <property type="entry name" value="B3"/>
    <property type="match status" value="1"/>
</dbReference>
<feature type="compositionally biased region" description="Low complexity" evidence="9">
    <location>
        <begin position="448"/>
        <end position="458"/>
    </location>
</feature>
<dbReference type="PROSITE" id="PS51745">
    <property type="entry name" value="PB1"/>
    <property type="match status" value="1"/>
</dbReference>
<evidence type="ECO:0000256" key="3">
    <source>
        <dbReference type="ARBA" id="ARBA00023015"/>
    </source>
</evidence>
<organism evidence="12 13">
    <name type="scientific">Riccia fluitans</name>
    <dbReference type="NCBI Taxonomy" id="41844"/>
    <lineage>
        <taxon>Eukaryota</taxon>
        <taxon>Viridiplantae</taxon>
        <taxon>Streptophyta</taxon>
        <taxon>Embryophyta</taxon>
        <taxon>Marchantiophyta</taxon>
        <taxon>Marchantiopsida</taxon>
        <taxon>Marchantiidae</taxon>
        <taxon>Marchantiales</taxon>
        <taxon>Ricciaceae</taxon>
        <taxon>Riccia</taxon>
    </lineage>
</organism>
<dbReference type="InterPro" id="IPR010525">
    <property type="entry name" value="ARF_dom"/>
</dbReference>
<dbReference type="InterPro" id="IPR003340">
    <property type="entry name" value="B3_DNA-bd"/>
</dbReference>
<dbReference type="SUPFAM" id="SSF101936">
    <property type="entry name" value="DNA-binding pseudobarrel domain"/>
    <property type="match status" value="1"/>
</dbReference>
<evidence type="ECO:0000256" key="4">
    <source>
        <dbReference type="ARBA" id="ARBA00023125"/>
    </source>
</evidence>
<name>A0ABD1ZPW0_9MARC</name>
<evidence type="ECO:0000256" key="6">
    <source>
        <dbReference type="ARBA" id="ARBA00023242"/>
    </source>
</evidence>
<feature type="region of interest" description="Disordered" evidence="9">
    <location>
        <begin position="1065"/>
        <end position="1092"/>
    </location>
</feature>
<evidence type="ECO:0000259" key="11">
    <source>
        <dbReference type="PROSITE" id="PS51745"/>
    </source>
</evidence>
<dbReference type="InterPro" id="IPR033389">
    <property type="entry name" value="AUX/IAA_dom"/>
</dbReference>
<dbReference type="InterPro" id="IPR015300">
    <property type="entry name" value="DNA-bd_pseudobarrel_sf"/>
</dbReference>
<dbReference type="GO" id="GO:0009734">
    <property type="term" value="P:auxin-activated signaling pathway"/>
    <property type="evidence" value="ECO:0007669"/>
    <property type="project" value="UniProtKB-KW"/>
</dbReference>
<evidence type="ECO:0000256" key="2">
    <source>
        <dbReference type="ARBA" id="ARBA00007853"/>
    </source>
</evidence>
<feature type="domain" description="TF-B3" evidence="10">
    <location>
        <begin position="115"/>
        <end position="220"/>
    </location>
</feature>
<dbReference type="FunFam" id="3.10.20.90:FF:000047">
    <property type="entry name" value="Auxin response factor"/>
    <property type="match status" value="1"/>
</dbReference>
<dbReference type="Proteomes" id="UP001605036">
    <property type="component" value="Unassembled WGS sequence"/>
</dbReference>
<dbReference type="Gene3D" id="2.40.330.10">
    <property type="entry name" value="DNA-binding pseudobarrel domain"/>
    <property type="match status" value="1"/>
</dbReference>
<sequence>MTGEQRSLNSELWHACAGPLVSVPPVGSRVVYFPQGHSEQVAASTQKEADVHIPSYPSLPPRLICLLDNVTLHADVETDEVYTRMTLIPVSQSQEKDMVMTPEVPRETKQPTDFFCKTLTASDTSTHGGFSIPRRAAEKVFPPLDYSQQPPAHPAQELVARDLHDQEWHFRHIYRGQPRRHLLTTGWSIFVSSKRLQAGDSVLFIRDDKGQLLLGIRRANRQQTAMPSSVLTSDSMHIGVLAAANHAAATNSRFTIFYNPRASPSEFVIPLWKYHKAIYQTQVSVGMRFRMVFETEESGMRRYMGTITGIGDLDPLRWPNSHWRSLKVGWDESTAGERQRRVSLWEIEPLTTPFLICPPLTLRAKRPRPGLRGEDEDLDGSLRKSPLWLRDDERDSLTSLSFRGLGMDAWTNRLSHSADSVNPGTEYYRVMAAAALQEIRANDASKQLLQRQPQQGLQNHHMQFRPQQTQPLQLPQQSEQQQVNLQQQQLNMQQQQVLTSAQPLQLPDVTGPLLQLSSSKPQSPMQLPPLRPSSGYPDSDVHLSPASTAWGSFPLQSLLNRTQQGSCLPAEETNQLANLLRTNSSLISQAPLLAGSGIVSRETPVSSTWFSMRDSTVSDSQAHSSTRVSSSPASAFHVSSNEPCQSVLTQATLLPGSGIISRETPVSSPWFSMRESTVSDSQAHSSTRVGRGDSSSSPAPTFAVSSNEPCQSGLTQATLLPATGVVGRDPPVSSPWFSMRESTVSDSQAHSSSRIGRRDSSSSPAPTFAVSSNEPCQSSLTQAALLPAPGIVGREPPVSSPWFPMRESVVSDSQAHSSSRIGRGDSSSSPAQTFALSSNEPCQSGLTALPMQSSPFGVFRDGSQEQDQAQSDPRNHFLFGVSIDEMPNGVAGLGPRGFGKGKDAQARFAGGSLLPAPYCSSAGPDLPISPGIIPHGGLDDSALMHRGFMPPVTSPQRSYTKVYKLGSVGRSLDVARFTNYADLRAHLARMFGLEGQLEDPQRSGWQLVFVDYENDVLLVGDDPWEEFVNCVRSIRILSPSEVMHMSQEGMELMNIVPPAVHWPTSSGSEDGATMPAAGFEKSCGNDTPRGCP</sequence>
<comment type="similarity">
    <text evidence="2 8">Belongs to the ARF family.</text>
</comment>
<keyword evidence="6 8" id="KW-0539">Nucleus</keyword>
<dbReference type="GO" id="GO:0003677">
    <property type="term" value="F:DNA binding"/>
    <property type="evidence" value="ECO:0007669"/>
    <property type="project" value="UniProtKB-KW"/>
</dbReference>
<keyword evidence="4 8" id="KW-0238">DNA-binding</keyword>
<feature type="domain" description="PB1" evidence="11">
    <location>
        <begin position="957"/>
        <end position="1041"/>
    </location>
</feature>
<dbReference type="GO" id="GO:0005634">
    <property type="term" value="C:nucleus"/>
    <property type="evidence" value="ECO:0007669"/>
    <property type="project" value="UniProtKB-SubCell"/>
</dbReference>
<dbReference type="FunFam" id="2.30.30.1040:FF:000001">
    <property type="entry name" value="Auxin response factor"/>
    <property type="match status" value="1"/>
</dbReference>
<reference evidence="12 13" key="1">
    <citation type="submission" date="2024-09" db="EMBL/GenBank/DDBJ databases">
        <title>Chromosome-scale assembly of Riccia fluitans.</title>
        <authorList>
            <person name="Paukszto L."/>
            <person name="Sawicki J."/>
            <person name="Karawczyk K."/>
            <person name="Piernik-Szablinska J."/>
            <person name="Szczecinska M."/>
            <person name="Mazdziarz M."/>
        </authorList>
    </citation>
    <scope>NUCLEOTIDE SEQUENCE [LARGE SCALE GENOMIC DNA]</scope>
    <source>
        <strain evidence="12">Rf_01</strain>
        <tissue evidence="12">Aerial parts of the thallus</tissue>
    </source>
</reference>
<dbReference type="SMART" id="SM01019">
    <property type="entry name" value="B3"/>
    <property type="match status" value="1"/>
</dbReference>
<evidence type="ECO:0000256" key="9">
    <source>
        <dbReference type="SAM" id="MobiDB-lite"/>
    </source>
</evidence>
<dbReference type="PANTHER" id="PTHR31384">
    <property type="entry name" value="AUXIN RESPONSE FACTOR 4-RELATED"/>
    <property type="match status" value="1"/>
</dbReference>
<dbReference type="InterPro" id="IPR044835">
    <property type="entry name" value="ARF_plant"/>
</dbReference>
<feature type="region of interest" description="Disordered" evidence="9">
    <location>
        <begin position="509"/>
        <end position="538"/>
    </location>
</feature>
<comment type="caution">
    <text evidence="12">The sequence shown here is derived from an EMBL/GenBank/DDBJ whole genome shotgun (WGS) entry which is preliminary data.</text>
</comment>
<feature type="region of interest" description="Disordered" evidence="9">
    <location>
        <begin position="448"/>
        <end position="487"/>
    </location>
</feature>
<feature type="region of interest" description="Disordered" evidence="9">
    <location>
        <begin position="673"/>
        <end position="710"/>
    </location>
</feature>
<evidence type="ECO:0000259" key="10">
    <source>
        <dbReference type="PROSITE" id="PS50863"/>
    </source>
</evidence>
<feature type="compositionally biased region" description="Low complexity" evidence="9">
    <location>
        <begin position="512"/>
        <end position="525"/>
    </location>
</feature>